<evidence type="ECO:0000256" key="1">
    <source>
        <dbReference type="ARBA" id="ARBA00025483"/>
    </source>
</evidence>
<keyword evidence="4" id="KW-0540">Nuclease</keyword>
<evidence type="ECO:0000259" key="3">
    <source>
        <dbReference type="SMART" id="SM00479"/>
    </source>
</evidence>
<reference evidence="4 5" key="1">
    <citation type="journal article" date="2011" name="J. Microbiol.">
        <title>Gramella jeungdoensis sp. nov., isolated from a solar saltern in Korea.</title>
        <authorList>
            <person name="Joung Y."/>
            <person name="Kim H."/>
            <person name="Jang T."/>
            <person name="Ahn T.S."/>
            <person name="Joh K."/>
        </authorList>
    </citation>
    <scope>NUCLEOTIDE SEQUENCE [LARGE SCALE GENOMIC DNA]</scope>
    <source>
        <strain evidence="4 5">KCTC 23123</strain>
    </source>
</reference>
<comment type="function">
    <text evidence="1">DNA polymerase III is a complex, multichain enzyme responsible for most of the replicative synthesis in bacteria. The epsilon subunit contain the editing function and is a proofreading 3'-5' exonuclease.</text>
</comment>
<comment type="caution">
    <text evidence="4">The sequence shown here is derived from an EMBL/GenBank/DDBJ whole genome shotgun (WGS) entry which is preliminary data.</text>
</comment>
<dbReference type="SMART" id="SM00479">
    <property type="entry name" value="EXOIII"/>
    <property type="match status" value="1"/>
</dbReference>
<keyword evidence="4" id="KW-0378">Hydrolase</keyword>
<protein>
    <submittedName>
        <fullName evidence="4">3'-5' exonuclease</fullName>
    </submittedName>
</protein>
<dbReference type="Proteomes" id="UP000298517">
    <property type="component" value="Unassembled WGS sequence"/>
</dbReference>
<dbReference type="FunFam" id="3.30.420.10:FF:000045">
    <property type="entry name" value="3'-5' exonuclease DinG"/>
    <property type="match status" value="1"/>
</dbReference>
<evidence type="ECO:0000313" key="4">
    <source>
        <dbReference type="EMBL" id="TEW77117.1"/>
    </source>
</evidence>
<dbReference type="SUPFAM" id="SSF53098">
    <property type="entry name" value="Ribonuclease H-like"/>
    <property type="match status" value="1"/>
</dbReference>
<dbReference type="InterPro" id="IPR006054">
    <property type="entry name" value="DnaQ"/>
</dbReference>
<dbReference type="Gene3D" id="3.30.420.10">
    <property type="entry name" value="Ribonuclease H-like superfamily/Ribonuclease H"/>
    <property type="match status" value="1"/>
</dbReference>
<dbReference type="OrthoDB" id="9803913at2"/>
<dbReference type="InterPro" id="IPR012337">
    <property type="entry name" value="RNaseH-like_sf"/>
</dbReference>
<dbReference type="InterPro" id="IPR036397">
    <property type="entry name" value="RNaseH_sf"/>
</dbReference>
<dbReference type="GO" id="GO:0045004">
    <property type="term" value="P:DNA replication proofreading"/>
    <property type="evidence" value="ECO:0007669"/>
    <property type="project" value="TreeGrafter"/>
</dbReference>
<dbReference type="GO" id="GO:0003887">
    <property type="term" value="F:DNA-directed DNA polymerase activity"/>
    <property type="evidence" value="ECO:0007669"/>
    <property type="project" value="InterPro"/>
</dbReference>
<gene>
    <name evidence="4" type="ORF">E2488_04520</name>
</gene>
<name>A0A4Y8AX78_9FLAO</name>
<dbReference type="PANTHER" id="PTHR30231">
    <property type="entry name" value="DNA POLYMERASE III SUBUNIT EPSILON"/>
    <property type="match status" value="1"/>
</dbReference>
<accession>A0A4Y8AX78</accession>
<feature type="domain" description="Exonuclease" evidence="3">
    <location>
        <begin position="33"/>
        <end position="201"/>
    </location>
</feature>
<dbReference type="AlphaFoldDB" id="A0A4Y8AX78"/>
<dbReference type="NCBIfam" id="TIGR00573">
    <property type="entry name" value="dnaq"/>
    <property type="match status" value="1"/>
</dbReference>
<evidence type="ECO:0000256" key="2">
    <source>
        <dbReference type="ARBA" id="ARBA00026073"/>
    </source>
</evidence>
<dbReference type="GO" id="GO:0005829">
    <property type="term" value="C:cytosol"/>
    <property type="evidence" value="ECO:0007669"/>
    <property type="project" value="TreeGrafter"/>
</dbReference>
<dbReference type="RefSeq" id="WP_134247125.1">
    <property type="nucleotide sequence ID" value="NZ_SNQI01000001.1"/>
</dbReference>
<keyword evidence="4" id="KW-0269">Exonuclease</keyword>
<evidence type="ECO:0000313" key="5">
    <source>
        <dbReference type="Proteomes" id="UP000298517"/>
    </source>
</evidence>
<organism evidence="4 5">
    <name type="scientific">Gramella jeungdoensis</name>
    <dbReference type="NCBI Taxonomy" id="708091"/>
    <lineage>
        <taxon>Bacteria</taxon>
        <taxon>Pseudomonadati</taxon>
        <taxon>Bacteroidota</taxon>
        <taxon>Flavobacteriia</taxon>
        <taxon>Flavobacteriales</taxon>
        <taxon>Flavobacteriaceae</taxon>
        <taxon>Christiangramia</taxon>
    </lineage>
</organism>
<comment type="subunit">
    <text evidence="2">DNA polymerase III contains a core (composed of alpha, epsilon and theta chains) that associates with a tau subunit. This core dimerizes to form the POLIII' complex. PolIII' associates with the gamma complex (composed of gamma, delta, delta', psi and chi chains) and with the beta chain to form the complete DNA polymerase III complex.</text>
</comment>
<dbReference type="InterPro" id="IPR013520">
    <property type="entry name" value="Ribonucl_H"/>
</dbReference>
<dbReference type="GO" id="GO:0008408">
    <property type="term" value="F:3'-5' exonuclease activity"/>
    <property type="evidence" value="ECO:0007669"/>
    <property type="project" value="TreeGrafter"/>
</dbReference>
<sequence>MFNFFKNKKLPVFWKEYLQTLKQKSTKTIYTTRFVVFDTETTGLDFVNDRILSIGAVAIFNNTINVSDSFEIYLKQDEFKIESVEIHGILKEGLLEKLSEKDAIQQFVNYIGNAVLVAHHAAFDIEMVNAALKRMNLPKLKNKSIDTGILYKKLAGKKDNHFNLDVLSKEFNIPKHDRHTAAGDAYITALLFLKIISKLKQERTVYYSDLFRNSNNKGLI</sequence>
<dbReference type="EMBL" id="SNQI01000001">
    <property type="protein sequence ID" value="TEW77117.1"/>
    <property type="molecule type" value="Genomic_DNA"/>
</dbReference>
<dbReference type="GO" id="GO:0003677">
    <property type="term" value="F:DNA binding"/>
    <property type="evidence" value="ECO:0007669"/>
    <property type="project" value="InterPro"/>
</dbReference>
<dbReference type="PANTHER" id="PTHR30231:SF41">
    <property type="entry name" value="DNA POLYMERASE III SUBUNIT EPSILON"/>
    <property type="match status" value="1"/>
</dbReference>
<dbReference type="CDD" id="cd06127">
    <property type="entry name" value="DEDDh"/>
    <property type="match status" value="1"/>
</dbReference>
<keyword evidence="5" id="KW-1185">Reference proteome</keyword>
<proteinExistence type="predicted"/>
<dbReference type="Pfam" id="PF00929">
    <property type="entry name" value="RNase_T"/>
    <property type="match status" value="1"/>
</dbReference>